<feature type="non-terminal residue" evidence="2">
    <location>
        <position position="1"/>
    </location>
</feature>
<feature type="non-terminal residue" evidence="2">
    <location>
        <position position="76"/>
    </location>
</feature>
<dbReference type="AlphaFoldDB" id="A0AAW5N3M4"/>
<gene>
    <name evidence="2" type="ORF">NVV43_32210</name>
</gene>
<evidence type="ECO:0000256" key="1">
    <source>
        <dbReference type="SAM" id="Phobius"/>
    </source>
</evidence>
<keyword evidence="1" id="KW-0472">Membrane</keyword>
<evidence type="ECO:0000313" key="2">
    <source>
        <dbReference type="EMBL" id="MCR6680008.1"/>
    </source>
</evidence>
<dbReference type="Proteomes" id="UP001206878">
    <property type="component" value="Unassembled WGS sequence"/>
</dbReference>
<dbReference type="Gene3D" id="1.20.1740.10">
    <property type="entry name" value="Amino acid/polyamine transporter I"/>
    <property type="match status" value="1"/>
</dbReference>
<accession>A0AAW5N3M4</accession>
<proteinExistence type="predicted"/>
<feature type="transmembrane region" description="Helical" evidence="1">
    <location>
        <begin position="6"/>
        <end position="27"/>
    </location>
</feature>
<evidence type="ECO:0000313" key="3">
    <source>
        <dbReference type="Proteomes" id="UP001206878"/>
    </source>
</evidence>
<comment type="caution">
    <text evidence="2">The sequence shown here is derived from an EMBL/GenBank/DDBJ whole genome shotgun (WGS) entry which is preliminary data.</text>
</comment>
<protein>
    <recommendedName>
        <fullName evidence="4">Amino acid permease</fullName>
    </recommendedName>
</protein>
<sequence>VGSSIYYALGVTAVFALGLTPLVFVIAGQIFAATARTYTEGPVLYPEAGGSSSFARHAFNELVSFGAAWAQLLNYV</sequence>
<organism evidence="2 3">
    <name type="scientific">Escherichia marmotae</name>
    <dbReference type="NCBI Taxonomy" id="1499973"/>
    <lineage>
        <taxon>Bacteria</taxon>
        <taxon>Pseudomonadati</taxon>
        <taxon>Pseudomonadota</taxon>
        <taxon>Gammaproteobacteria</taxon>
        <taxon>Enterobacterales</taxon>
        <taxon>Enterobacteriaceae</taxon>
        <taxon>Escherichia</taxon>
    </lineage>
</organism>
<keyword evidence="1" id="KW-0812">Transmembrane</keyword>
<reference evidence="2" key="1">
    <citation type="submission" date="2022-07" db="EMBL/GenBank/DDBJ databases">
        <title>Diversity of ethanolamine utilization by human commensal Escherichia coli.</title>
        <authorList>
            <person name="Jubelin G."/>
        </authorList>
    </citation>
    <scope>NUCLEOTIDE SEQUENCE</scope>
    <source>
        <strain evidence="2">S1</strain>
    </source>
</reference>
<evidence type="ECO:0008006" key="4">
    <source>
        <dbReference type="Google" id="ProtNLM"/>
    </source>
</evidence>
<keyword evidence="1" id="KW-1133">Transmembrane helix</keyword>
<dbReference type="EMBL" id="JANPXH010002117">
    <property type="protein sequence ID" value="MCR6680008.1"/>
    <property type="molecule type" value="Genomic_DNA"/>
</dbReference>
<name>A0AAW5N3M4_9ESCH</name>